<accession>A0A4Q2KCE7</accession>
<reference evidence="1 2" key="1">
    <citation type="journal article" date="2019" name="Gut">
        <title>Antibiotics-induced monodominance of a novel gut bacterial order.</title>
        <authorList>
            <person name="Hildebrand F."/>
            <person name="Moitinho-Silva L."/>
            <person name="Blasche S."/>
            <person name="Jahn M.T."/>
            <person name="Gossmann T.I."/>
            <person name="Heuerta-Cepas J."/>
            <person name="Hercog R."/>
            <person name="Luetge M."/>
            <person name="Bahram M."/>
            <person name="Pryszlak A."/>
            <person name="Alves R.J."/>
            <person name="Waszak S.M."/>
            <person name="Zhu A."/>
            <person name="Ye L."/>
            <person name="Costea P.I."/>
            <person name="Aalvink S."/>
            <person name="Belzer C."/>
            <person name="Forslund S.K."/>
            <person name="Sunagawa S."/>
            <person name="Hentschel U."/>
            <person name="Merten C."/>
            <person name="Patil K.R."/>
            <person name="Benes V."/>
            <person name="Bork P."/>
        </authorList>
    </citation>
    <scope>NUCLEOTIDE SEQUENCE [LARGE SCALE GENOMIC DNA]</scope>
    <source>
        <strain evidence="1 2">HDS1380</strain>
    </source>
</reference>
<evidence type="ECO:0000313" key="2">
    <source>
        <dbReference type="Proteomes" id="UP000291269"/>
    </source>
</evidence>
<dbReference type="EMBL" id="SDOZ01000002">
    <property type="protein sequence ID" value="RXZ61657.1"/>
    <property type="molecule type" value="Genomic_DNA"/>
</dbReference>
<proteinExistence type="predicted"/>
<organism evidence="1 2">
    <name type="scientific">Candidatus Borkfalkia ceftriaxoniphila</name>
    <dbReference type="NCBI Taxonomy" id="2508949"/>
    <lineage>
        <taxon>Bacteria</taxon>
        <taxon>Bacillati</taxon>
        <taxon>Bacillota</taxon>
        <taxon>Clostridia</taxon>
        <taxon>Christensenellales</taxon>
        <taxon>Christensenellaceae</taxon>
        <taxon>Candidatus Borkfalkia</taxon>
    </lineage>
</organism>
<evidence type="ECO:0000313" key="1">
    <source>
        <dbReference type="EMBL" id="RXZ61657.1"/>
    </source>
</evidence>
<keyword evidence="2" id="KW-1185">Reference proteome</keyword>
<sequence length="209" mass="24011">MSEDLIRDLDEYFAKKYENYDLIAGVKSYESVTMCMILKNQNRIEQGEMASNEMRKIYCQPQPAVILKEVKEKYVDNNFSFTVKVAPLKLRWKAIFHHSAVPAARIESVIEKKGFSPAEFYKEFDYPEATWKGILKGKYLPEKNLIYQIALITGASLEDVNGLLAACGYSFDYSDARDVVIRFLLDYRITNPEMVQAAFAEYKIAPLIA</sequence>
<comment type="caution">
    <text evidence="1">The sequence shown here is derived from an EMBL/GenBank/DDBJ whole genome shotgun (WGS) entry which is preliminary data.</text>
</comment>
<dbReference type="RefSeq" id="WP_129224534.1">
    <property type="nucleotide sequence ID" value="NZ_SDOZ01000002.1"/>
</dbReference>
<name>A0A4Q2KCE7_9FIRM</name>
<gene>
    <name evidence="1" type="ORF">ESZ91_04480</name>
</gene>
<protein>
    <submittedName>
        <fullName evidence="1">Uncharacterized protein</fullName>
    </submittedName>
</protein>
<dbReference type="Proteomes" id="UP000291269">
    <property type="component" value="Unassembled WGS sequence"/>
</dbReference>
<dbReference type="AlphaFoldDB" id="A0A4Q2KCE7"/>